<dbReference type="AlphaFoldDB" id="A0A2T0X9P4"/>
<dbReference type="OrthoDB" id="7200179at2"/>
<evidence type="ECO:0008006" key="3">
    <source>
        <dbReference type="Google" id="ProtNLM"/>
    </source>
</evidence>
<proteinExistence type="predicted"/>
<dbReference type="Pfam" id="PF04340">
    <property type="entry name" value="DUF484"/>
    <property type="match status" value="2"/>
</dbReference>
<dbReference type="RefSeq" id="WP_106160014.1">
    <property type="nucleotide sequence ID" value="NZ_PVTT01000001.1"/>
</dbReference>
<reference evidence="1 2" key="1">
    <citation type="submission" date="2018-03" db="EMBL/GenBank/DDBJ databases">
        <title>Genomic Encyclopedia of Archaeal and Bacterial Type Strains, Phase II (KMG-II): from individual species to whole genera.</title>
        <authorList>
            <person name="Goeker M."/>
        </authorList>
    </citation>
    <scope>NUCLEOTIDE SEQUENCE [LARGE SCALE GENOMIC DNA]</scope>
    <source>
        <strain evidence="1 2">DSM 29318</strain>
    </source>
</reference>
<name>A0A2T0X9P4_9RHOB</name>
<dbReference type="Gene3D" id="3.30.450.40">
    <property type="match status" value="1"/>
</dbReference>
<protein>
    <recommendedName>
        <fullName evidence="3">DUF484 family protein</fullName>
    </recommendedName>
</protein>
<dbReference type="EMBL" id="PVTT01000001">
    <property type="protein sequence ID" value="PRY95656.1"/>
    <property type="molecule type" value="Genomic_DNA"/>
</dbReference>
<sequence length="240" mass="25932">MSTQPASIEGDVRQRILKDPEVILRDRDLMAALVARHEAAAGGNVVDLRGLAMARLEERLDRLEETHRSVIAAAYENLAGTNQIHRAVLRLMDPAAFEGFMADLGGEVAEILRVESVRLVLEGADCIEPAPIGTFGEVLQVVPRGFVDGYAGRGRPGPARCVTLRQMPEDDEGMHVGMHGPDGEPIGSEAVLALDLGEGRLPAALILGCEDPHQFKPGQATDLLAFFAGVFERALRRWLA</sequence>
<comment type="caution">
    <text evidence="1">The sequence shown here is derived from an EMBL/GenBank/DDBJ whole genome shotgun (WGS) entry which is preliminary data.</text>
</comment>
<evidence type="ECO:0000313" key="1">
    <source>
        <dbReference type="EMBL" id="PRY95656.1"/>
    </source>
</evidence>
<gene>
    <name evidence="1" type="ORF">BCF33_1278</name>
</gene>
<keyword evidence="2" id="KW-1185">Reference proteome</keyword>
<dbReference type="InterPro" id="IPR029016">
    <property type="entry name" value="GAF-like_dom_sf"/>
</dbReference>
<evidence type="ECO:0000313" key="2">
    <source>
        <dbReference type="Proteomes" id="UP000238801"/>
    </source>
</evidence>
<organism evidence="1 2">
    <name type="scientific">Hasllibacter halocynthiae</name>
    <dbReference type="NCBI Taxonomy" id="595589"/>
    <lineage>
        <taxon>Bacteria</taxon>
        <taxon>Pseudomonadati</taxon>
        <taxon>Pseudomonadota</taxon>
        <taxon>Alphaproteobacteria</taxon>
        <taxon>Rhodobacterales</taxon>
        <taxon>Roseobacteraceae</taxon>
        <taxon>Hasllibacter</taxon>
    </lineage>
</organism>
<dbReference type="InterPro" id="IPR007435">
    <property type="entry name" value="DUF484"/>
</dbReference>
<dbReference type="Proteomes" id="UP000238801">
    <property type="component" value="Unassembled WGS sequence"/>
</dbReference>
<accession>A0A2T0X9P4</accession>